<dbReference type="EMBL" id="LBWK01000001">
    <property type="protein sequence ID" value="KKR06241.1"/>
    <property type="molecule type" value="Genomic_DNA"/>
</dbReference>
<comment type="caution">
    <text evidence="1">The sequence shown here is derived from an EMBL/GenBank/DDBJ whole genome shotgun (WGS) entry which is preliminary data.</text>
</comment>
<dbReference type="AlphaFoldDB" id="A0A0G0N093"/>
<sequence>MIYIPDVSEKEEVILTPMDVAVLSSMTFHLPLFATRSKSNLFRFISGYSKYASISRIQLTFELSKSVKRLKSLNILSELPDELLTVNPIVKFAYENDPNPETHNANTERTYILDFVEGRPEDPLPRLLWYDSFKTGRLAKFGIKIPEEVLYETRSHARELPFAFTAEMAIRGEMYKQILRRPMIFV</sequence>
<name>A0A0G0N093_9BACT</name>
<gene>
    <name evidence="1" type="ORF">UT34_C0001G0281</name>
</gene>
<reference evidence="1 2" key="1">
    <citation type="journal article" date="2015" name="Nature">
        <title>rRNA introns, odd ribosomes, and small enigmatic genomes across a large radiation of phyla.</title>
        <authorList>
            <person name="Brown C.T."/>
            <person name="Hug L.A."/>
            <person name="Thomas B.C."/>
            <person name="Sharon I."/>
            <person name="Castelle C.J."/>
            <person name="Singh A."/>
            <person name="Wilkins M.J."/>
            <person name="Williams K.H."/>
            <person name="Banfield J.F."/>
        </authorList>
    </citation>
    <scope>NUCLEOTIDE SEQUENCE [LARGE SCALE GENOMIC DNA]</scope>
</reference>
<dbReference type="STRING" id="1619100.UT34_C0001G0281"/>
<proteinExistence type="predicted"/>
<accession>A0A0G0N093</accession>
<evidence type="ECO:0000313" key="2">
    <source>
        <dbReference type="Proteomes" id="UP000034799"/>
    </source>
</evidence>
<dbReference type="Proteomes" id="UP000034799">
    <property type="component" value="Unassembled WGS sequence"/>
</dbReference>
<evidence type="ECO:0000313" key="1">
    <source>
        <dbReference type="EMBL" id="KKR06241.1"/>
    </source>
</evidence>
<organism evidence="1 2">
    <name type="scientific">candidate division WS6 bacterium GW2011_GWF2_39_15</name>
    <dbReference type="NCBI Taxonomy" id="1619100"/>
    <lineage>
        <taxon>Bacteria</taxon>
        <taxon>Candidatus Dojkabacteria</taxon>
    </lineage>
</organism>
<protein>
    <submittedName>
        <fullName evidence="1">Uncharacterized protein</fullName>
    </submittedName>
</protein>